<protein>
    <recommendedName>
        <fullName evidence="4 16">DNA polymerase I</fullName>
        <ecNumber evidence="3 16">2.7.7.7</ecNumber>
    </recommendedName>
</protein>
<dbReference type="InterPro" id="IPR036397">
    <property type="entry name" value="RNaseH_sf"/>
</dbReference>
<dbReference type="InterPro" id="IPR036279">
    <property type="entry name" value="5-3_exonuclease_C_sf"/>
</dbReference>
<keyword evidence="7 17" id="KW-0235">DNA replication</keyword>
<dbReference type="SMART" id="SM00474">
    <property type="entry name" value="35EXOc"/>
    <property type="match status" value="1"/>
</dbReference>
<dbReference type="CDD" id="cd09859">
    <property type="entry name" value="PIN_53EXO"/>
    <property type="match status" value="1"/>
</dbReference>
<evidence type="ECO:0000256" key="8">
    <source>
        <dbReference type="ARBA" id="ARBA00022722"/>
    </source>
</evidence>
<dbReference type="FunFam" id="1.10.150.20:FF:000002">
    <property type="entry name" value="DNA polymerase I"/>
    <property type="match status" value="1"/>
</dbReference>
<comment type="catalytic activity">
    <reaction evidence="15 17">
        <text>DNA(n) + a 2'-deoxyribonucleoside 5'-triphosphate = DNA(n+1) + diphosphate</text>
        <dbReference type="Rhea" id="RHEA:22508"/>
        <dbReference type="Rhea" id="RHEA-COMP:17339"/>
        <dbReference type="Rhea" id="RHEA-COMP:17340"/>
        <dbReference type="ChEBI" id="CHEBI:33019"/>
        <dbReference type="ChEBI" id="CHEBI:61560"/>
        <dbReference type="ChEBI" id="CHEBI:173112"/>
        <dbReference type="EC" id="2.7.7.7"/>
    </reaction>
</comment>
<keyword evidence="11" id="KW-0269">Exonuclease</keyword>
<dbReference type="InterPro" id="IPR012337">
    <property type="entry name" value="RNaseH-like_sf"/>
</dbReference>
<dbReference type="SUPFAM" id="SSF53098">
    <property type="entry name" value="Ribonuclease H-like"/>
    <property type="match status" value="1"/>
</dbReference>
<dbReference type="SMART" id="SM00279">
    <property type="entry name" value="HhH2"/>
    <property type="match status" value="1"/>
</dbReference>
<dbReference type="PRINTS" id="PR00868">
    <property type="entry name" value="DNAPOLI"/>
</dbReference>
<dbReference type="InterPro" id="IPR029060">
    <property type="entry name" value="PIN-like_dom_sf"/>
</dbReference>
<evidence type="ECO:0000256" key="3">
    <source>
        <dbReference type="ARBA" id="ARBA00012417"/>
    </source>
</evidence>
<dbReference type="GO" id="GO:0003887">
    <property type="term" value="F:DNA-directed DNA polymerase activity"/>
    <property type="evidence" value="ECO:0007669"/>
    <property type="project" value="UniProtKB-UniRule"/>
</dbReference>
<dbReference type="Pfam" id="PF00476">
    <property type="entry name" value="DNA_pol_A"/>
    <property type="match status" value="1"/>
</dbReference>
<evidence type="ECO:0000256" key="16">
    <source>
        <dbReference type="NCBIfam" id="TIGR00593"/>
    </source>
</evidence>
<dbReference type="InterPro" id="IPR054690">
    <property type="entry name" value="DNA_polI_exonuclease"/>
</dbReference>
<evidence type="ECO:0000256" key="15">
    <source>
        <dbReference type="ARBA" id="ARBA00049244"/>
    </source>
</evidence>
<dbReference type="CDD" id="cd08637">
    <property type="entry name" value="DNA_pol_A_pol_I_C"/>
    <property type="match status" value="1"/>
</dbReference>
<evidence type="ECO:0000313" key="21">
    <source>
        <dbReference type="EMBL" id="MDG0791569.1"/>
    </source>
</evidence>
<proteinExistence type="inferred from homology"/>
<dbReference type="InterPro" id="IPR002562">
    <property type="entry name" value="3'-5'_exonuclease_dom"/>
</dbReference>
<dbReference type="GO" id="GO:0006261">
    <property type="term" value="P:DNA-templated DNA replication"/>
    <property type="evidence" value="ECO:0007669"/>
    <property type="project" value="UniProtKB-UniRule"/>
</dbReference>
<accession>A0A9X4QM55</accession>
<evidence type="ECO:0000256" key="17">
    <source>
        <dbReference type="RuleBase" id="RU004460"/>
    </source>
</evidence>
<dbReference type="FunFam" id="3.40.50.1010:FF:000001">
    <property type="entry name" value="DNA polymerase I"/>
    <property type="match status" value="1"/>
</dbReference>
<dbReference type="SUPFAM" id="SSF56672">
    <property type="entry name" value="DNA/RNA polymerases"/>
    <property type="match status" value="1"/>
</dbReference>
<dbReference type="Gene3D" id="1.20.1060.10">
    <property type="entry name" value="Taq DNA Polymerase, Chain T, domain 4"/>
    <property type="match status" value="1"/>
</dbReference>
<dbReference type="RefSeq" id="WP_277565443.1">
    <property type="nucleotide sequence ID" value="NZ_JAPDHZ010000003.1"/>
</dbReference>
<dbReference type="InterPro" id="IPR043502">
    <property type="entry name" value="DNA/RNA_pol_sf"/>
</dbReference>
<keyword evidence="10" id="KW-0378">Hydrolase</keyword>
<gene>
    <name evidence="17 21" type="primary">polA</name>
    <name evidence="21" type="ORF">OMP38_12330</name>
</gene>
<evidence type="ECO:0000256" key="4">
    <source>
        <dbReference type="ARBA" id="ARBA00020311"/>
    </source>
</evidence>
<evidence type="ECO:0000259" key="20">
    <source>
        <dbReference type="SMART" id="SM00482"/>
    </source>
</evidence>
<dbReference type="FunFam" id="1.20.1060.10:FF:000001">
    <property type="entry name" value="DNA polymerase I"/>
    <property type="match status" value="1"/>
</dbReference>
<feature type="domain" description="5'-3' exonuclease" evidence="19">
    <location>
        <begin position="15"/>
        <end position="273"/>
    </location>
</feature>
<feature type="domain" description="3'-5' exonuclease" evidence="18">
    <location>
        <begin position="317"/>
        <end position="490"/>
    </location>
</feature>
<dbReference type="SMART" id="SM00475">
    <property type="entry name" value="53EXOc"/>
    <property type="match status" value="1"/>
</dbReference>
<keyword evidence="9 17" id="KW-0227">DNA damage</keyword>
<keyword evidence="13 17" id="KW-0238">DNA-binding</keyword>
<evidence type="ECO:0000313" key="22">
    <source>
        <dbReference type="Proteomes" id="UP001153387"/>
    </source>
</evidence>
<dbReference type="InterPro" id="IPR018320">
    <property type="entry name" value="DNA_polymerase_1"/>
</dbReference>
<dbReference type="InterPro" id="IPR020046">
    <property type="entry name" value="5-3_exonucl_a-hlix_arch_N"/>
</dbReference>
<feature type="domain" description="DNA-directed DNA polymerase family A palm" evidence="20">
    <location>
        <begin position="657"/>
        <end position="864"/>
    </location>
</feature>
<dbReference type="NCBIfam" id="TIGR00593">
    <property type="entry name" value="pola"/>
    <property type="match status" value="1"/>
</dbReference>
<evidence type="ECO:0000256" key="2">
    <source>
        <dbReference type="ARBA" id="ARBA00011541"/>
    </source>
</evidence>
<sequence>MAKRWKIEQGEGGRDKLLLIDGNSIVFRAFYAMPPLTNAAGLQTNAVFGFTTMLLKVLEEERPTHLIVAFDAGKTVFRHEGFADYKGGRQKTPPELSEQFPLLKELLDAFSISRYEIPGYEADDIIGTLTKQAEQAGIEAVVVSGDKDMLQLASERTSVLLTRKGVSETERYTPAAIGDKYGLTPLQIIDLKGLMGDASDNIPGIPGVGEKTALKLLAEYGSVEEVLAHAGEIKGKLGENVRSNMDSAKMSKELATILREIPVERNWEQLAWEGAEQPALLAALRKLEFKSLIERLALSEGEADAASVAAAAAAYETVRVSDAADWSALAEALPHAESFILDANGDNPHQSEGIGIAIAARERVYALPFEALLSAPEAAPLRDWLADAGAPKTGYDLHRAELVLARHGLELRGQAFCCSLAAYLLDPTDADPSLVGLLAKAGLPGIASDESAYGKGAKFRVPEPEALAAHLASKADAVRRLASRQAAELEEAGMKPLFYELEQPLAIILADMEKQGIVVQAEALEELGKDFQARIGQIVSEIYRIAGFEFNIGSTRQLGEVLFDKLGLPVVKKTKTGYSTDAEVLEKLEPYHEIVRLILHYRQLAKLQSTYIEGLLKEIRPEDGKIHTYYRQTIAATGRLSSQYPNLQNIPIRMEEGRQIRKAFVPSEPNWQILAADYSQIELRVLAHISGDEGLKEAFRLEMDVHTKTAMDVFGVSAEQVDGNMRRSAKAVNFGIVYGISDYGLSQNLGITRKEAAAFIEQYFAAFPGVRRYMDDIVAQAKKDGYVKTMLERRRYLPDIRSSNFNLRSFAERTAMNTPIQGTAADIIKLAMVRMAEALKDKGLKSRMLLQVHDELVFEVPPDELDTMKKLVPEVMASALQLDVPLKAEVSAGVNWYEAK</sequence>
<keyword evidence="6 17" id="KW-0548">Nucleotidyltransferase</keyword>
<dbReference type="PROSITE" id="PS00447">
    <property type="entry name" value="DNA_POLYMERASE_A"/>
    <property type="match status" value="1"/>
</dbReference>
<organism evidence="21 22">
    <name type="scientific">Cohnella ginsengisoli</name>
    <dbReference type="NCBI Taxonomy" id="425004"/>
    <lineage>
        <taxon>Bacteria</taxon>
        <taxon>Bacillati</taxon>
        <taxon>Bacillota</taxon>
        <taxon>Bacilli</taxon>
        <taxon>Bacillales</taxon>
        <taxon>Paenibacillaceae</taxon>
        <taxon>Cohnella</taxon>
    </lineage>
</organism>
<dbReference type="EMBL" id="JAPDHZ010000003">
    <property type="protein sequence ID" value="MDG0791569.1"/>
    <property type="molecule type" value="Genomic_DNA"/>
</dbReference>
<dbReference type="CDD" id="cd06140">
    <property type="entry name" value="DNA_polA_I_Bacillus_like_exo"/>
    <property type="match status" value="1"/>
</dbReference>
<dbReference type="Gene3D" id="3.30.70.370">
    <property type="match status" value="1"/>
</dbReference>
<dbReference type="InterPro" id="IPR002298">
    <property type="entry name" value="DNA_polymerase_A"/>
</dbReference>
<dbReference type="InterPro" id="IPR008918">
    <property type="entry name" value="HhH2"/>
</dbReference>
<evidence type="ECO:0000256" key="6">
    <source>
        <dbReference type="ARBA" id="ARBA00022695"/>
    </source>
</evidence>
<evidence type="ECO:0000256" key="13">
    <source>
        <dbReference type="ARBA" id="ARBA00023125"/>
    </source>
</evidence>
<dbReference type="Gene3D" id="3.30.420.10">
    <property type="entry name" value="Ribonuclease H-like superfamily/Ribonuclease H"/>
    <property type="match status" value="1"/>
</dbReference>
<dbReference type="GO" id="GO:0008409">
    <property type="term" value="F:5'-3' exonuclease activity"/>
    <property type="evidence" value="ECO:0007669"/>
    <property type="project" value="InterPro"/>
</dbReference>
<keyword evidence="22" id="KW-1185">Reference proteome</keyword>
<dbReference type="NCBIfam" id="NF004397">
    <property type="entry name" value="PRK05755.1"/>
    <property type="match status" value="1"/>
</dbReference>
<dbReference type="InterPro" id="IPR020045">
    <property type="entry name" value="DNA_polI_H3TH"/>
</dbReference>
<comment type="caution">
    <text evidence="21">The sequence shown here is derived from an EMBL/GenBank/DDBJ whole genome shotgun (WGS) entry which is preliminary data.</text>
</comment>
<keyword evidence="8" id="KW-0540">Nuclease</keyword>
<evidence type="ECO:0000256" key="14">
    <source>
        <dbReference type="ARBA" id="ARBA00023204"/>
    </source>
</evidence>
<dbReference type="Gene3D" id="3.40.50.1010">
    <property type="entry name" value="5'-nuclease"/>
    <property type="match status" value="1"/>
</dbReference>
<reference evidence="21 22" key="1">
    <citation type="submission" date="2022-10" db="EMBL/GenBank/DDBJ databases">
        <title>Comparative genomic analysis of Cohnella hashimotonis sp. nov., isolated from the International Space Station.</title>
        <authorList>
            <person name="Simpson A."/>
            <person name="Venkateswaran K."/>
        </authorList>
    </citation>
    <scope>NUCLEOTIDE SEQUENCE [LARGE SCALE GENOMIC DNA]</scope>
    <source>
        <strain evidence="21 22">DSM 18997</strain>
    </source>
</reference>
<dbReference type="SUPFAM" id="SSF88723">
    <property type="entry name" value="PIN domain-like"/>
    <property type="match status" value="1"/>
</dbReference>
<evidence type="ECO:0000256" key="9">
    <source>
        <dbReference type="ARBA" id="ARBA00022763"/>
    </source>
</evidence>
<dbReference type="GO" id="GO:0008408">
    <property type="term" value="F:3'-5' exonuclease activity"/>
    <property type="evidence" value="ECO:0007669"/>
    <property type="project" value="InterPro"/>
</dbReference>
<evidence type="ECO:0000256" key="10">
    <source>
        <dbReference type="ARBA" id="ARBA00022801"/>
    </source>
</evidence>
<dbReference type="PANTHER" id="PTHR10133">
    <property type="entry name" value="DNA POLYMERASE I"/>
    <property type="match status" value="1"/>
</dbReference>
<dbReference type="CDD" id="cd09898">
    <property type="entry name" value="H3TH_53EXO"/>
    <property type="match status" value="1"/>
</dbReference>
<evidence type="ECO:0000259" key="18">
    <source>
        <dbReference type="SMART" id="SM00474"/>
    </source>
</evidence>
<dbReference type="EC" id="2.7.7.7" evidence="3 16"/>
<dbReference type="Pfam" id="PF22619">
    <property type="entry name" value="DNA_polI_exo1"/>
    <property type="match status" value="1"/>
</dbReference>
<dbReference type="AlphaFoldDB" id="A0A9X4QM55"/>
<dbReference type="SMART" id="SM00482">
    <property type="entry name" value="POLAc"/>
    <property type="match status" value="1"/>
</dbReference>
<evidence type="ECO:0000256" key="11">
    <source>
        <dbReference type="ARBA" id="ARBA00022839"/>
    </source>
</evidence>
<dbReference type="Proteomes" id="UP001153387">
    <property type="component" value="Unassembled WGS sequence"/>
</dbReference>
<dbReference type="InterPro" id="IPR019760">
    <property type="entry name" value="DNA-dir_DNA_pol_A_CS"/>
</dbReference>
<dbReference type="FunFam" id="1.10.150.20:FF:000003">
    <property type="entry name" value="DNA polymerase I"/>
    <property type="match status" value="1"/>
</dbReference>
<dbReference type="PANTHER" id="PTHR10133:SF27">
    <property type="entry name" value="DNA POLYMERASE NU"/>
    <property type="match status" value="1"/>
</dbReference>
<comment type="subunit">
    <text evidence="2 17">Single-chain monomer with multiple functions.</text>
</comment>
<evidence type="ECO:0000256" key="5">
    <source>
        <dbReference type="ARBA" id="ARBA00022679"/>
    </source>
</evidence>
<evidence type="ECO:0000256" key="7">
    <source>
        <dbReference type="ARBA" id="ARBA00022705"/>
    </source>
</evidence>
<dbReference type="InterPro" id="IPR002421">
    <property type="entry name" value="5-3_exonuclease"/>
</dbReference>
<keyword evidence="14 17" id="KW-0234">DNA repair</keyword>
<keyword evidence="12 17" id="KW-0239">DNA-directed DNA polymerase</keyword>
<evidence type="ECO:0000256" key="12">
    <source>
        <dbReference type="ARBA" id="ARBA00022932"/>
    </source>
</evidence>
<evidence type="ECO:0000259" key="19">
    <source>
        <dbReference type="SMART" id="SM00475"/>
    </source>
</evidence>
<comment type="similarity">
    <text evidence="1 17">Belongs to the DNA polymerase type-A family.</text>
</comment>
<evidence type="ECO:0000256" key="1">
    <source>
        <dbReference type="ARBA" id="ARBA00007705"/>
    </source>
</evidence>
<keyword evidence="5 17" id="KW-0808">Transferase</keyword>
<dbReference type="Pfam" id="PF02739">
    <property type="entry name" value="5_3_exonuc_N"/>
    <property type="match status" value="1"/>
</dbReference>
<dbReference type="Pfam" id="PF01367">
    <property type="entry name" value="5_3_exonuc"/>
    <property type="match status" value="1"/>
</dbReference>
<name>A0A9X4QM55_9BACL</name>
<dbReference type="GO" id="GO:0006302">
    <property type="term" value="P:double-strand break repair"/>
    <property type="evidence" value="ECO:0007669"/>
    <property type="project" value="TreeGrafter"/>
</dbReference>
<dbReference type="GO" id="GO:0003677">
    <property type="term" value="F:DNA binding"/>
    <property type="evidence" value="ECO:0007669"/>
    <property type="project" value="UniProtKB-UniRule"/>
</dbReference>
<dbReference type="Gene3D" id="1.10.150.20">
    <property type="entry name" value="5' to 3' exonuclease, C-terminal subdomain"/>
    <property type="match status" value="2"/>
</dbReference>
<dbReference type="SUPFAM" id="SSF47807">
    <property type="entry name" value="5' to 3' exonuclease, C-terminal subdomain"/>
    <property type="match status" value="1"/>
</dbReference>
<dbReference type="InterPro" id="IPR001098">
    <property type="entry name" value="DNA-dir_DNA_pol_A_palm_dom"/>
</dbReference>